<comment type="caution">
    <text evidence="2">The sequence shown here is derived from an EMBL/GenBank/DDBJ whole genome shotgun (WGS) entry which is preliminary data.</text>
</comment>
<proteinExistence type="predicted"/>
<organism evidence="2">
    <name type="scientific">marine sediment metagenome</name>
    <dbReference type="NCBI Taxonomy" id="412755"/>
    <lineage>
        <taxon>unclassified sequences</taxon>
        <taxon>metagenomes</taxon>
        <taxon>ecological metagenomes</taxon>
    </lineage>
</organism>
<name>X0UCD7_9ZZZZ</name>
<reference evidence="2" key="1">
    <citation type="journal article" date="2014" name="Front. Microbiol.">
        <title>High frequency of phylogenetically diverse reductive dehalogenase-homologous genes in deep subseafloor sedimentary metagenomes.</title>
        <authorList>
            <person name="Kawai M."/>
            <person name="Futagami T."/>
            <person name="Toyoda A."/>
            <person name="Takaki Y."/>
            <person name="Nishi S."/>
            <person name="Hori S."/>
            <person name="Arai W."/>
            <person name="Tsubouchi T."/>
            <person name="Morono Y."/>
            <person name="Uchiyama I."/>
            <person name="Ito T."/>
            <person name="Fujiyama A."/>
            <person name="Inagaki F."/>
            <person name="Takami H."/>
        </authorList>
    </citation>
    <scope>NUCLEOTIDE SEQUENCE</scope>
    <source>
        <strain evidence="2">Expedition CK06-06</strain>
    </source>
</reference>
<feature type="non-terminal residue" evidence="2">
    <location>
        <position position="58"/>
    </location>
</feature>
<evidence type="ECO:0000313" key="2">
    <source>
        <dbReference type="EMBL" id="GAF96961.1"/>
    </source>
</evidence>
<sequence length="58" mass="6149">MKRMNSKYAGKCGDCGERFAAGTLIDYDRHAPKGLKAFHADCSDPATGTADAPRSDGD</sequence>
<evidence type="ECO:0000256" key="1">
    <source>
        <dbReference type="SAM" id="MobiDB-lite"/>
    </source>
</evidence>
<accession>X0UCD7</accession>
<dbReference type="EMBL" id="BARS01014801">
    <property type="protein sequence ID" value="GAF96961.1"/>
    <property type="molecule type" value="Genomic_DNA"/>
</dbReference>
<feature type="region of interest" description="Disordered" evidence="1">
    <location>
        <begin position="38"/>
        <end position="58"/>
    </location>
</feature>
<gene>
    <name evidence="2" type="ORF">S01H1_24607</name>
</gene>
<protein>
    <submittedName>
        <fullName evidence="2">Uncharacterized protein</fullName>
    </submittedName>
</protein>
<dbReference type="AlphaFoldDB" id="X0UCD7"/>